<dbReference type="PANTHER" id="PTHR23152">
    <property type="entry name" value="2-OXOGLUTARATE DEHYDROGENASE"/>
    <property type="match status" value="1"/>
</dbReference>
<dbReference type="InterPro" id="IPR042179">
    <property type="entry name" value="KGD_C_sf"/>
</dbReference>
<dbReference type="Proteomes" id="UP000324974">
    <property type="component" value="Chromosome"/>
</dbReference>
<dbReference type="Pfam" id="PF16078">
    <property type="entry name" value="2-oxogl_dehyd_N"/>
    <property type="match status" value="1"/>
</dbReference>
<proteinExistence type="inferred from homology"/>
<dbReference type="PANTHER" id="PTHR23152:SF4">
    <property type="entry name" value="2-OXOADIPATE DEHYDROGENASE COMPLEX COMPONENT E1"/>
    <property type="match status" value="1"/>
</dbReference>
<dbReference type="GO" id="GO:0006096">
    <property type="term" value="P:glycolytic process"/>
    <property type="evidence" value="ECO:0007669"/>
    <property type="project" value="UniProtKB-KW"/>
</dbReference>
<evidence type="ECO:0000313" key="13">
    <source>
        <dbReference type="EMBL" id="QEL18984.1"/>
    </source>
</evidence>
<dbReference type="GO" id="GO:0030976">
    <property type="term" value="F:thiamine pyrophosphate binding"/>
    <property type="evidence" value="ECO:0007669"/>
    <property type="project" value="InterPro"/>
</dbReference>
<dbReference type="GO" id="GO:0006099">
    <property type="term" value="P:tricarboxylic acid cycle"/>
    <property type="evidence" value="ECO:0007669"/>
    <property type="project" value="TreeGrafter"/>
</dbReference>
<keyword evidence="14" id="KW-1185">Reference proteome</keyword>
<dbReference type="Gene3D" id="1.10.287.1150">
    <property type="entry name" value="TPP helical domain"/>
    <property type="match status" value="1"/>
</dbReference>
<sequence>MAREIFANHFNRDLVEDAYRQWQTDPASVDATWQAFFEGIEFGGKTGTGGTNATTLNVETRLQSGAVRLITAYRDLGHLAAHLDPLNPAPDKEPWLISLERFHLSPADLDSVVDGSMYFGMDGPKLLRDVLETLKETYSRTIGVEYMHIQDIKARGWLAKRMEPRMNQPQLATRQKIRTLMSLHYAELFEKFLHTKFVGQKRFSLEGGETLLPILEAIVEKAPSLGVKEIVIGMAHRGRLNVLANILRKPFEEIFNEFEDRYYVDADGGDGDVKYHMGFSSDIKTLDGNSIHLSLAPNPSHLEIVNPVVEGRVRAKQQMHGDADRTQGVPILIHGDAAFAGQGLVAETLNMANLSGYRVGGTVHVVVNNQIGFTTSPRDSRSTQYCTDIAKFIQAPIFHVNAEDPEAAVYIAELALEYRQQYKSDVVIDLFCYRKWGHNEGDEPSYTQPVEYRLIRAKESVTTVYTKQLVAGGTLNQEEADAIDADFRSKLDTSLTEVRSSAPRKKGMRGFSGVWTGMTSRFNPATVETAIKPDVVDRIADQIVSVPDGFAFHPKLKDILEKRRNDIKGRNKIDWGAGEALAFGSLVLEGHPVRLSGQDSRRGTFSHRFAFLYDFEKGTPYCPLANLDPKQAAFDVYDSNLSEAAVLGFEYGYSLDDPNALVMWEAQFGDFANGAQVVIDQFISSGESKWNRSSGIVMLLPHGYEGAGPEHSSARFERFLQLCAEDNMQVCNFSTPANYFHALRRQIKRSFRKPLVVMTPKSLLRVPLSPVEDFTTGKFQEVIDDTLPAADRVRRVLFCTGKVYYDLLAKQKERNTDEVAVVRVEQLYPWPEKQLATVLAKYRRAVEWRWVQEESQNMGAWFFVEPRLRAMNVPVEYIGRDASASPATGSHKIHEHEQKELVEQAFTATGTYAVTAGKNGGGVVSHGVPV</sequence>
<protein>
    <recommendedName>
        <fullName evidence="6">2-oxoglutarate dehydrogenase E1 component</fullName>
        <ecNumber evidence="5">1.2.4.2</ecNumber>
    </recommendedName>
    <alternativeName>
        <fullName evidence="10">Alpha-ketoglutarate dehydrogenase</fullName>
    </alternativeName>
</protein>
<evidence type="ECO:0000256" key="2">
    <source>
        <dbReference type="ARBA" id="ARBA00003906"/>
    </source>
</evidence>
<evidence type="ECO:0000256" key="8">
    <source>
        <dbReference type="ARBA" id="ARBA00023052"/>
    </source>
</evidence>
<dbReference type="InterPro" id="IPR029061">
    <property type="entry name" value="THDP-binding"/>
</dbReference>
<dbReference type="OrthoDB" id="9759785at2"/>
<dbReference type="AlphaFoldDB" id="A0A5C1AP39"/>
<dbReference type="FunFam" id="3.40.50.12470:FF:000009">
    <property type="entry name" value="2-oxoglutarate dehydrogenase E1 component"/>
    <property type="match status" value="1"/>
</dbReference>
<gene>
    <name evidence="13" type="ORF">PX52LOC_06034</name>
</gene>
<evidence type="ECO:0000256" key="10">
    <source>
        <dbReference type="ARBA" id="ARBA00030680"/>
    </source>
</evidence>
<dbReference type="KEGG" id="lrs:PX52LOC_06034"/>
<comment type="catalytic activity">
    <reaction evidence="11">
        <text>N(6)-[(R)-lipoyl]-L-lysyl-[protein] + 2-oxoglutarate + H(+) = N(6)-[(R)-S(8)-succinyldihydrolipoyl]-L-lysyl-[protein] + CO2</text>
        <dbReference type="Rhea" id="RHEA:12188"/>
        <dbReference type="Rhea" id="RHEA-COMP:10474"/>
        <dbReference type="Rhea" id="RHEA-COMP:20092"/>
        <dbReference type="ChEBI" id="CHEBI:15378"/>
        <dbReference type="ChEBI" id="CHEBI:16526"/>
        <dbReference type="ChEBI" id="CHEBI:16810"/>
        <dbReference type="ChEBI" id="CHEBI:83099"/>
        <dbReference type="ChEBI" id="CHEBI:83120"/>
        <dbReference type="EC" id="1.2.4.2"/>
    </reaction>
</comment>
<dbReference type="InterPro" id="IPR001017">
    <property type="entry name" value="DH_E1"/>
</dbReference>
<comment type="function">
    <text evidence="2">E1 component of the 2-oxoglutarate dehydrogenase (OGDH) complex which catalyzes the decarboxylation of 2-oxoglutarate, the first step in the conversion of 2-oxoglutarate to succinyl-CoA and CO(2).</text>
</comment>
<reference evidence="14" key="1">
    <citation type="submission" date="2019-08" db="EMBL/GenBank/DDBJ databases">
        <title>Limnoglobus roseus gen. nov., sp. nov., a novel freshwater planctomycete with a giant genome from the family Gemmataceae.</title>
        <authorList>
            <person name="Kulichevskaya I.S."/>
            <person name="Naumoff D.G."/>
            <person name="Miroshnikov K."/>
            <person name="Ivanova A."/>
            <person name="Philippov D.A."/>
            <person name="Hakobyan A."/>
            <person name="Rijpstra I.C."/>
            <person name="Sinninghe Damste J.S."/>
            <person name="Liesack W."/>
            <person name="Dedysh S.N."/>
        </authorList>
    </citation>
    <scope>NUCLEOTIDE SEQUENCE [LARGE SCALE GENOMIC DNA]</scope>
    <source>
        <strain evidence="14">PX52</strain>
    </source>
</reference>
<dbReference type="SUPFAM" id="SSF52518">
    <property type="entry name" value="Thiamin diphosphate-binding fold (THDP-binding)"/>
    <property type="match status" value="2"/>
</dbReference>
<dbReference type="CDD" id="cd02016">
    <property type="entry name" value="TPP_E1_OGDC_like"/>
    <property type="match status" value="1"/>
</dbReference>
<dbReference type="NCBIfam" id="NF008907">
    <property type="entry name" value="PRK12270.1"/>
    <property type="match status" value="1"/>
</dbReference>
<accession>A0A5C1AP39</accession>
<dbReference type="Pfam" id="PF02779">
    <property type="entry name" value="Transket_pyr"/>
    <property type="match status" value="1"/>
</dbReference>
<dbReference type="SMART" id="SM00861">
    <property type="entry name" value="Transket_pyr"/>
    <property type="match status" value="1"/>
</dbReference>
<evidence type="ECO:0000259" key="12">
    <source>
        <dbReference type="SMART" id="SM00861"/>
    </source>
</evidence>
<evidence type="ECO:0000256" key="6">
    <source>
        <dbReference type="ARBA" id="ARBA00013321"/>
    </source>
</evidence>
<dbReference type="PIRSF" id="PIRSF000157">
    <property type="entry name" value="Oxoglu_dh_E1"/>
    <property type="match status" value="1"/>
</dbReference>
<dbReference type="EMBL" id="CP042425">
    <property type="protein sequence ID" value="QEL18984.1"/>
    <property type="molecule type" value="Genomic_DNA"/>
</dbReference>
<comment type="subunit">
    <text evidence="4">Homodimer. Part of the 2-oxoglutarate dehydrogenase (OGDH) complex composed of E1 (2-oxoglutarate dehydrogenase), E2 (dihydrolipoamide succinyltransferase) and E3 (dihydrolipoamide dehydrogenase); the complex contains multiple copies of the three enzymatic components (E1, E2 and E3).</text>
</comment>
<evidence type="ECO:0000256" key="5">
    <source>
        <dbReference type="ARBA" id="ARBA00012280"/>
    </source>
</evidence>
<dbReference type="Gene3D" id="3.40.50.11610">
    <property type="entry name" value="Multifunctional 2-oxoglutarate metabolism enzyme, C-terminal domain"/>
    <property type="match status" value="1"/>
</dbReference>
<name>A0A5C1AP39_9BACT</name>
<organism evidence="13 14">
    <name type="scientific">Limnoglobus roseus</name>
    <dbReference type="NCBI Taxonomy" id="2598579"/>
    <lineage>
        <taxon>Bacteria</taxon>
        <taxon>Pseudomonadati</taxon>
        <taxon>Planctomycetota</taxon>
        <taxon>Planctomycetia</taxon>
        <taxon>Gemmatales</taxon>
        <taxon>Gemmataceae</taxon>
        <taxon>Limnoglobus</taxon>
    </lineage>
</organism>
<dbReference type="NCBIfam" id="TIGR00239">
    <property type="entry name" value="2oxo_dh_E1"/>
    <property type="match status" value="1"/>
</dbReference>
<keyword evidence="8" id="KW-0786">Thiamine pyrophosphate</keyword>
<evidence type="ECO:0000256" key="9">
    <source>
        <dbReference type="ARBA" id="ARBA00023152"/>
    </source>
</evidence>
<dbReference type="InterPro" id="IPR011603">
    <property type="entry name" value="2oxoglutarate_DH_E1"/>
</dbReference>
<dbReference type="InterPro" id="IPR031717">
    <property type="entry name" value="ODO-1/KGD_C"/>
</dbReference>
<evidence type="ECO:0000256" key="7">
    <source>
        <dbReference type="ARBA" id="ARBA00023002"/>
    </source>
</evidence>
<comment type="similarity">
    <text evidence="3">Belongs to the alpha-ketoglutarate dehydrogenase family.</text>
</comment>
<dbReference type="InterPro" id="IPR032106">
    <property type="entry name" value="2-oxogl_dehyd_N"/>
</dbReference>
<comment type="cofactor">
    <cofactor evidence="1">
        <name>thiamine diphosphate</name>
        <dbReference type="ChEBI" id="CHEBI:58937"/>
    </cofactor>
</comment>
<keyword evidence="9" id="KW-0324">Glycolysis</keyword>
<dbReference type="Pfam" id="PF16870">
    <property type="entry name" value="OxoGdeHyase_C"/>
    <property type="match status" value="1"/>
</dbReference>
<evidence type="ECO:0000256" key="4">
    <source>
        <dbReference type="ARBA" id="ARBA00011301"/>
    </source>
</evidence>
<dbReference type="Gene3D" id="3.40.50.970">
    <property type="match status" value="1"/>
</dbReference>
<dbReference type="GO" id="GO:0045252">
    <property type="term" value="C:oxoglutarate dehydrogenase complex"/>
    <property type="evidence" value="ECO:0007669"/>
    <property type="project" value="TreeGrafter"/>
</dbReference>
<dbReference type="GO" id="GO:0005829">
    <property type="term" value="C:cytosol"/>
    <property type="evidence" value="ECO:0007669"/>
    <property type="project" value="TreeGrafter"/>
</dbReference>
<dbReference type="Gene3D" id="3.40.50.12470">
    <property type="match status" value="1"/>
</dbReference>
<evidence type="ECO:0000256" key="1">
    <source>
        <dbReference type="ARBA" id="ARBA00001964"/>
    </source>
</evidence>
<evidence type="ECO:0000313" key="14">
    <source>
        <dbReference type="Proteomes" id="UP000324974"/>
    </source>
</evidence>
<keyword evidence="7" id="KW-0560">Oxidoreductase</keyword>
<dbReference type="NCBIfam" id="NF006914">
    <property type="entry name" value="PRK09404.1"/>
    <property type="match status" value="1"/>
</dbReference>
<feature type="domain" description="Transketolase-like pyrimidine-binding" evidence="12">
    <location>
        <begin position="573"/>
        <end position="766"/>
    </location>
</feature>
<dbReference type="RefSeq" id="WP_149113429.1">
    <property type="nucleotide sequence ID" value="NZ_CP042425.1"/>
</dbReference>
<evidence type="ECO:0000256" key="11">
    <source>
        <dbReference type="ARBA" id="ARBA00051911"/>
    </source>
</evidence>
<dbReference type="EC" id="1.2.4.2" evidence="5"/>
<dbReference type="Pfam" id="PF00676">
    <property type="entry name" value="E1_dh"/>
    <property type="match status" value="1"/>
</dbReference>
<evidence type="ECO:0000256" key="3">
    <source>
        <dbReference type="ARBA" id="ARBA00006936"/>
    </source>
</evidence>
<dbReference type="InterPro" id="IPR005475">
    <property type="entry name" value="Transketolase-like_Pyr-bd"/>
</dbReference>
<dbReference type="GO" id="GO:0004591">
    <property type="term" value="F:oxoglutarate dehydrogenase (succinyl-transferring) activity"/>
    <property type="evidence" value="ECO:0007669"/>
    <property type="project" value="UniProtKB-EC"/>
</dbReference>